<dbReference type="RefSeq" id="WP_049557374.1">
    <property type="nucleotide sequence ID" value="NZ_CABHXR010000010.1"/>
</dbReference>
<evidence type="ECO:0000313" key="4">
    <source>
        <dbReference type="Proteomes" id="UP000195840"/>
    </source>
</evidence>
<accession>A0A0T9M3F8</accession>
<protein>
    <submittedName>
        <fullName evidence="1">Uncharacterized protein</fullName>
    </submittedName>
</protein>
<keyword evidence="4" id="KW-1185">Reference proteome</keyword>
<proteinExistence type="predicted"/>
<dbReference type="EMBL" id="NHOG01000030">
    <property type="protein sequence ID" value="OVZ77141.1"/>
    <property type="molecule type" value="Genomic_DNA"/>
</dbReference>
<dbReference type="Proteomes" id="UP000195840">
    <property type="component" value="Unassembled WGS sequence"/>
</dbReference>
<dbReference type="Proteomes" id="UP000045824">
    <property type="component" value="Unassembled WGS sequence"/>
</dbReference>
<evidence type="ECO:0000313" key="2">
    <source>
        <dbReference type="EMBL" id="OVZ77141.1"/>
    </source>
</evidence>
<evidence type="ECO:0000313" key="3">
    <source>
        <dbReference type="Proteomes" id="UP000045824"/>
    </source>
</evidence>
<organism evidence="1 3">
    <name type="scientific">Yersinia kristensenii</name>
    <dbReference type="NCBI Taxonomy" id="28152"/>
    <lineage>
        <taxon>Bacteria</taxon>
        <taxon>Pseudomonadati</taxon>
        <taxon>Pseudomonadota</taxon>
        <taxon>Gammaproteobacteria</taxon>
        <taxon>Enterobacterales</taxon>
        <taxon>Yersiniaceae</taxon>
        <taxon>Yersinia</taxon>
    </lineage>
</organism>
<dbReference type="AlphaFoldDB" id="A0A0T9M3F8"/>
<name>A0A0T9M3F8_YERKR</name>
<dbReference type="EMBL" id="CPYI01000024">
    <property type="protein sequence ID" value="CNF57161.1"/>
    <property type="molecule type" value="Genomic_DNA"/>
</dbReference>
<evidence type="ECO:0000313" key="1">
    <source>
        <dbReference type="EMBL" id="CNF57161.1"/>
    </source>
</evidence>
<reference evidence="2 4" key="2">
    <citation type="submission" date="2017-05" db="EMBL/GenBank/DDBJ databases">
        <title>Whole genome sequencing of Yersinia kristensenii.</title>
        <authorList>
            <person name="Campioni F."/>
        </authorList>
    </citation>
    <scope>NUCLEOTIDE SEQUENCE [LARGE SCALE GENOMIC DNA]</scope>
    <source>
        <strain evidence="2 4">CFSAN060538</strain>
    </source>
</reference>
<gene>
    <name evidence="2" type="ORF">CBW52_21315</name>
    <name evidence="1" type="ORF">ERS008491_04123</name>
</gene>
<reference evidence="1 3" key="1">
    <citation type="submission" date="2015-03" db="EMBL/GenBank/DDBJ databases">
        <authorList>
            <person name="Murphy D."/>
        </authorList>
    </citation>
    <scope>NUCLEOTIDE SEQUENCE [LARGE SCALE GENOMIC DNA]</scope>
    <source>
        <strain evidence="1 3">FCF326</strain>
    </source>
</reference>
<sequence length="73" mass="8056">MPKYMVQSMDSGTLGKVKYYRKQTIDHPHHKETGAFTQAAKDAYASSHNIDAKQVEVGKFMSGQPEPSNAVSV</sequence>